<evidence type="ECO:0000256" key="8">
    <source>
        <dbReference type="SAM" id="MobiDB-lite"/>
    </source>
</evidence>
<dbReference type="GO" id="GO:0016887">
    <property type="term" value="F:ATP hydrolysis activity"/>
    <property type="evidence" value="ECO:0007669"/>
    <property type="project" value="InterPro"/>
</dbReference>
<evidence type="ECO:0000256" key="1">
    <source>
        <dbReference type="ARBA" id="ARBA00004141"/>
    </source>
</evidence>
<dbReference type="Pfam" id="PF01061">
    <property type="entry name" value="ABC2_membrane"/>
    <property type="match status" value="1"/>
</dbReference>
<feature type="transmembrane region" description="Helical" evidence="9">
    <location>
        <begin position="470"/>
        <end position="494"/>
    </location>
</feature>
<dbReference type="PANTHER" id="PTHR48041">
    <property type="entry name" value="ABC TRANSPORTER G FAMILY MEMBER 28"/>
    <property type="match status" value="1"/>
</dbReference>
<dbReference type="GO" id="GO:0005524">
    <property type="term" value="F:ATP binding"/>
    <property type="evidence" value="ECO:0007669"/>
    <property type="project" value="UniProtKB-KW"/>
</dbReference>
<dbReference type="InterPro" id="IPR017871">
    <property type="entry name" value="ABC_transporter-like_CS"/>
</dbReference>
<feature type="domain" description="ABC transporter" evidence="11">
    <location>
        <begin position="86"/>
        <end position="325"/>
    </location>
</feature>
<dbReference type="InterPro" id="IPR050352">
    <property type="entry name" value="ABCG_transporters"/>
</dbReference>
<dbReference type="InterPro" id="IPR023298">
    <property type="entry name" value="ATPase_P-typ_TM_dom_sf"/>
</dbReference>
<keyword evidence="5" id="KW-0067">ATP-binding</keyword>
<dbReference type="SUPFAM" id="SSF81665">
    <property type="entry name" value="Calcium ATPase, transmembrane domain M"/>
    <property type="match status" value="1"/>
</dbReference>
<dbReference type="PROSITE" id="PS00211">
    <property type="entry name" value="ABC_TRANSPORTER_1"/>
    <property type="match status" value="1"/>
</dbReference>
<evidence type="ECO:0000256" key="5">
    <source>
        <dbReference type="ARBA" id="ARBA00022840"/>
    </source>
</evidence>
<feature type="signal peptide" evidence="10">
    <location>
        <begin position="1"/>
        <end position="21"/>
    </location>
</feature>
<dbReference type="PROSITE" id="PS50893">
    <property type="entry name" value="ABC_TRANSPORTER_2"/>
    <property type="match status" value="1"/>
</dbReference>
<evidence type="ECO:0000256" key="3">
    <source>
        <dbReference type="ARBA" id="ARBA00022692"/>
    </source>
</evidence>
<comment type="subcellular location">
    <subcellularLocation>
        <location evidence="1">Membrane</location>
        <topology evidence="1">Multi-pass membrane protein</topology>
    </subcellularLocation>
</comment>
<proteinExistence type="predicted"/>
<keyword evidence="13" id="KW-1185">Reference proteome</keyword>
<dbReference type="Proteomes" id="UP000053593">
    <property type="component" value="Unassembled WGS sequence"/>
</dbReference>
<dbReference type="InterPro" id="IPR013525">
    <property type="entry name" value="ABC2_TM"/>
</dbReference>
<keyword evidence="3 9" id="KW-0812">Transmembrane</keyword>
<feature type="transmembrane region" description="Helical" evidence="9">
    <location>
        <begin position="579"/>
        <end position="601"/>
    </location>
</feature>
<dbReference type="InterPro" id="IPR003593">
    <property type="entry name" value="AAA+_ATPase"/>
</dbReference>
<feature type="region of interest" description="Disordered" evidence="8">
    <location>
        <begin position="355"/>
        <end position="397"/>
    </location>
</feature>
<dbReference type="Gene3D" id="3.40.50.300">
    <property type="entry name" value="P-loop containing nucleotide triphosphate hydrolases"/>
    <property type="match status" value="1"/>
</dbReference>
<protein>
    <recommendedName>
        <fullName evidence="11">ABC transporter domain-containing protein</fullName>
    </recommendedName>
</protein>
<dbReference type="InterPro" id="IPR027417">
    <property type="entry name" value="P-loop_NTPase"/>
</dbReference>
<dbReference type="AlphaFoldDB" id="A0A0D0BUD9"/>
<dbReference type="GO" id="GO:0140359">
    <property type="term" value="F:ABC-type transporter activity"/>
    <property type="evidence" value="ECO:0007669"/>
    <property type="project" value="InterPro"/>
</dbReference>
<evidence type="ECO:0000256" key="7">
    <source>
        <dbReference type="ARBA" id="ARBA00023136"/>
    </source>
</evidence>
<dbReference type="GO" id="GO:0016020">
    <property type="term" value="C:membrane"/>
    <property type="evidence" value="ECO:0007669"/>
    <property type="project" value="UniProtKB-SubCell"/>
</dbReference>
<feature type="transmembrane region" description="Helical" evidence="9">
    <location>
        <begin position="438"/>
        <end position="458"/>
    </location>
</feature>
<dbReference type="SMART" id="SM00382">
    <property type="entry name" value="AAA"/>
    <property type="match status" value="1"/>
</dbReference>
<dbReference type="EMBL" id="KN834781">
    <property type="protein sequence ID" value="KIK59071.1"/>
    <property type="molecule type" value="Genomic_DNA"/>
</dbReference>
<keyword evidence="4" id="KW-0547">Nucleotide-binding</keyword>
<evidence type="ECO:0000256" key="6">
    <source>
        <dbReference type="ARBA" id="ARBA00022989"/>
    </source>
</evidence>
<gene>
    <name evidence="12" type="ORF">GYMLUDRAFT_170096</name>
</gene>
<feature type="transmembrane region" description="Helical" evidence="9">
    <location>
        <begin position="515"/>
        <end position="542"/>
    </location>
</feature>
<keyword evidence="6 9" id="KW-1133">Transmembrane helix</keyword>
<dbReference type="PANTHER" id="PTHR48041:SF139">
    <property type="entry name" value="PROTEIN SCARLET"/>
    <property type="match status" value="1"/>
</dbReference>
<accession>A0A0D0BUD9</accession>
<dbReference type="Pfam" id="PF00005">
    <property type="entry name" value="ABC_tran"/>
    <property type="match status" value="1"/>
</dbReference>
<organism evidence="12 13">
    <name type="scientific">Collybiopsis luxurians FD-317 M1</name>
    <dbReference type="NCBI Taxonomy" id="944289"/>
    <lineage>
        <taxon>Eukaryota</taxon>
        <taxon>Fungi</taxon>
        <taxon>Dikarya</taxon>
        <taxon>Basidiomycota</taxon>
        <taxon>Agaricomycotina</taxon>
        <taxon>Agaricomycetes</taxon>
        <taxon>Agaricomycetidae</taxon>
        <taxon>Agaricales</taxon>
        <taxon>Marasmiineae</taxon>
        <taxon>Omphalotaceae</taxon>
        <taxon>Collybiopsis</taxon>
        <taxon>Collybiopsis luxurians</taxon>
    </lineage>
</organism>
<evidence type="ECO:0000313" key="13">
    <source>
        <dbReference type="Proteomes" id="UP000053593"/>
    </source>
</evidence>
<evidence type="ECO:0000256" key="9">
    <source>
        <dbReference type="SAM" id="Phobius"/>
    </source>
</evidence>
<feature type="transmembrane region" description="Helical" evidence="9">
    <location>
        <begin position="31"/>
        <end position="52"/>
    </location>
</feature>
<name>A0A0D0BUD9_9AGAR</name>
<feature type="transmembrane region" description="Helical" evidence="9">
    <location>
        <begin position="663"/>
        <end position="688"/>
    </location>
</feature>
<evidence type="ECO:0000256" key="4">
    <source>
        <dbReference type="ARBA" id="ARBA00022741"/>
    </source>
</evidence>
<keyword evidence="7 9" id="KW-0472">Membrane</keyword>
<evidence type="ECO:0000256" key="2">
    <source>
        <dbReference type="ARBA" id="ARBA00022448"/>
    </source>
</evidence>
<evidence type="ECO:0000313" key="12">
    <source>
        <dbReference type="EMBL" id="KIK59071.1"/>
    </source>
</evidence>
<dbReference type="SUPFAM" id="SSF52540">
    <property type="entry name" value="P-loop containing nucleoside triphosphate hydrolases"/>
    <property type="match status" value="1"/>
</dbReference>
<reference evidence="12 13" key="1">
    <citation type="submission" date="2014-04" db="EMBL/GenBank/DDBJ databases">
        <title>Evolutionary Origins and Diversification of the Mycorrhizal Mutualists.</title>
        <authorList>
            <consortium name="DOE Joint Genome Institute"/>
            <consortium name="Mycorrhizal Genomics Consortium"/>
            <person name="Kohler A."/>
            <person name="Kuo A."/>
            <person name="Nagy L.G."/>
            <person name="Floudas D."/>
            <person name="Copeland A."/>
            <person name="Barry K.W."/>
            <person name="Cichocki N."/>
            <person name="Veneault-Fourrey C."/>
            <person name="LaButti K."/>
            <person name="Lindquist E.A."/>
            <person name="Lipzen A."/>
            <person name="Lundell T."/>
            <person name="Morin E."/>
            <person name="Murat C."/>
            <person name="Riley R."/>
            <person name="Ohm R."/>
            <person name="Sun H."/>
            <person name="Tunlid A."/>
            <person name="Henrissat B."/>
            <person name="Grigoriev I.V."/>
            <person name="Hibbett D.S."/>
            <person name="Martin F."/>
        </authorList>
    </citation>
    <scope>NUCLEOTIDE SEQUENCE [LARGE SCALE GENOMIC DNA]</scope>
    <source>
        <strain evidence="12 13">FD-317 M1</strain>
    </source>
</reference>
<dbReference type="InterPro" id="IPR003439">
    <property type="entry name" value="ABC_transporter-like_ATP-bd"/>
</dbReference>
<dbReference type="HOGENOM" id="CLU_000604_57_1_1"/>
<feature type="transmembrane region" description="Helical" evidence="9">
    <location>
        <begin position="554"/>
        <end position="572"/>
    </location>
</feature>
<keyword evidence="10" id="KW-0732">Signal</keyword>
<keyword evidence="2" id="KW-0813">Transport</keyword>
<evidence type="ECO:0000256" key="10">
    <source>
        <dbReference type="SAM" id="SignalP"/>
    </source>
</evidence>
<evidence type="ECO:0000259" key="11">
    <source>
        <dbReference type="PROSITE" id="PS50893"/>
    </source>
</evidence>
<sequence length="692" mass="75598">MFSPPIYRSLLLLVALRSVQAQSSSSSLNPGVIGGVGVVVGQLVLIAVLWLFGWLAQRRARRAGYDRSGSGNVSVEWTNVSYMVPASTSRLWKNNSENKVILDSVSGCVKPGQMMAILGPSGAGKTTLVEILARKQKSASVSGHVAFPSTFQPSPRIGFVPQQDVLPSTLTVYEALLFAARLRLPDNVLDPEKRSRADAMMKKLAIDHLRNVRIGNNTSGRLSGGEMKRIGIGLELIASPDVLILDEPTSGLDSESAAQVAGVLHLVAHDPACPTAVISSVHQPSSKFYHSFDTVLVLAQGRTLYCGPGSFAPVDYLARTGIAKAYHPGYNVADYLLEIAMEPHLSLFMKRVGSNSNESRSGPASGEEEKSTKSTKSNLAAGNGALPPASNSHPTSGGRKWLLFKRKSDSSPKYEAVFLTQFQTLSGREWKTLIRDRTLFFAHVSVAAVLGVFCGGLYFNVDNTVGGFQSRIGCLFLLGSLIAFSSLSALYEIIKIRPLFIRERSAMYYNPTAWLLNRFLFDIFPLRLLPTVILTTITYWMAGFSADAIHFLKYLFILVLFSLTVTLYNFFLGAFFHNGIIAILLSALAVLFQMIFAGFFVNLNKITPVLRWLQWLCPLKYCLEALTVSEVGSGLIVDTLQGVTVSASMVTSMLFGFGEKDHYYRNVLLTFAFISIFGLGVGVAVRLLRGRR</sequence>
<dbReference type="OrthoDB" id="66620at2759"/>
<feature type="chain" id="PRO_5002207983" description="ABC transporter domain-containing protein" evidence="10">
    <location>
        <begin position="22"/>
        <end position="692"/>
    </location>
</feature>